<reference evidence="15 16" key="1">
    <citation type="submission" date="2020-06" db="EMBL/GenBank/DDBJ databases">
        <authorList>
            <person name="Li R."/>
            <person name="Bekaert M."/>
        </authorList>
    </citation>
    <scope>NUCLEOTIDE SEQUENCE [LARGE SCALE GENOMIC DNA]</scope>
    <source>
        <strain evidence="16">wild</strain>
    </source>
</reference>
<accession>A0A6J8DU03</accession>
<evidence type="ECO:0000256" key="10">
    <source>
        <dbReference type="ARBA" id="ARBA00023224"/>
    </source>
</evidence>
<dbReference type="GO" id="GO:0004960">
    <property type="term" value="F:thromboxane receptor activity"/>
    <property type="evidence" value="ECO:0007669"/>
    <property type="project" value="InterPro"/>
</dbReference>
<dbReference type="GO" id="GO:0007189">
    <property type="term" value="P:adenylate cyclase-activating G protein-coupled receptor signaling pathway"/>
    <property type="evidence" value="ECO:0007669"/>
    <property type="project" value="TreeGrafter"/>
</dbReference>
<comment type="subcellular location">
    <subcellularLocation>
        <location evidence="1">Cell membrane</location>
        <topology evidence="1">Multi-pass membrane protein</topology>
    </subcellularLocation>
</comment>
<dbReference type="PROSITE" id="PS50262">
    <property type="entry name" value="G_PROTEIN_RECEP_F1_2"/>
    <property type="match status" value="1"/>
</dbReference>
<feature type="transmembrane region" description="Helical" evidence="13">
    <location>
        <begin position="253"/>
        <end position="273"/>
    </location>
</feature>
<dbReference type="Pfam" id="PF00001">
    <property type="entry name" value="7tm_1"/>
    <property type="match status" value="1"/>
</dbReference>
<evidence type="ECO:0000313" key="15">
    <source>
        <dbReference type="EMBL" id="CAC5411335.1"/>
    </source>
</evidence>
<evidence type="ECO:0000256" key="2">
    <source>
        <dbReference type="ARBA" id="ARBA00017628"/>
    </source>
</evidence>
<feature type="transmembrane region" description="Helical" evidence="13">
    <location>
        <begin position="114"/>
        <end position="135"/>
    </location>
</feature>
<keyword evidence="5 13" id="KW-1133">Transmembrane helix</keyword>
<evidence type="ECO:0000256" key="12">
    <source>
        <dbReference type="RuleBase" id="RU000688"/>
    </source>
</evidence>
<comment type="similarity">
    <text evidence="12">Belongs to the G-protein coupled receptor 1 family.</text>
</comment>
<keyword evidence="3" id="KW-1003">Cell membrane</keyword>
<evidence type="ECO:0000259" key="14">
    <source>
        <dbReference type="PROSITE" id="PS50262"/>
    </source>
</evidence>
<keyword evidence="6 12" id="KW-0297">G-protein coupled receptor</keyword>
<evidence type="ECO:0000256" key="13">
    <source>
        <dbReference type="SAM" id="Phobius"/>
    </source>
</evidence>
<keyword evidence="16" id="KW-1185">Reference proteome</keyword>
<dbReference type="GO" id="GO:0007204">
    <property type="term" value="P:positive regulation of cytosolic calcium ion concentration"/>
    <property type="evidence" value="ECO:0007669"/>
    <property type="project" value="TreeGrafter"/>
</dbReference>
<sequence>MSGIRNLTKKGFLFLDLLYKPQDHDNVTNKSQSLSTDPQPTFSTIGFSLGVFGNLLALIILVKSAHIHKWKVFYKMITTLSIVDLTGILMLSPIVIAVYTNDMNWVGGKGLCHFFSFMLIFSSMCTCLIIAAMALDRYVAIVHPIKYRTIPKDRLVKFVIAGILLFSAFVSCFPIMGIGHNVVHFPGSWCFPNFYDKFIDCAIFSYFYSFLILLLVIMTATLNIWALAKLIVGKRSNVRRGSNTSRAKRHIDVYIMILLIVIFVVFAVCWSPFVVRIIITQITGRHDKMVDLVTLRTASFNQILDPWVYLLFRRESLRRLVGQISKRLPMSNKERFFAQLFNATSFHNTQIEVDENSDNSLPVKVGQKSLNSSDSKTSMKTLEITEL</sequence>
<keyword evidence="8 12" id="KW-0675">Receptor</keyword>
<evidence type="ECO:0000256" key="11">
    <source>
        <dbReference type="ARBA" id="ARBA00029815"/>
    </source>
</evidence>
<feature type="transmembrane region" description="Helical" evidence="13">
    <location>
        <begin position="73"/>
        <end position="99"/>
    </location>
</feature>
<dbReference type="EMBL" id="CACVKT020007841">
    <property type="protein sequence ID" value="CAC5411335.1"/>
    <property type="molecule type" value="Genomic_DNA"/>
</dbReference>
<evidence type="ECO:0000256" key="4">
    <source>
        <dbReference type="ARBA" id="ARBA00022692"/>
    </source>
</evidence>
<dbReference type="InterPro" id="IPR000276">
    <property type="entry name" value="GPCR_Rhodpsn"/>
</dbReference>
<dbReference type="PANTHER" id="PTHR11866">
    <property type="entry name" value="G-PROTEIN COUPLED RECEPTOR FAMILY 1 MEMBER"/>
    <property type="match status" value="1"/>
</dbReference>
<feature type="transmembrane region" description="Helical" evidence="13">
    <location>
        <begin position="155"/>
        <end position="183"/>
    </location>
</feature>
<feature type="transmembrane region" description="Helical" evidence="13">
    <location>
        <begin position="203"/>
        <end position="232"/>
    </location>
</feature>
<dbReference type="PRINTS" id="PR00429">
    <property type="entry name" value="THROMBOXANER"/>
</dbReference>
<dbReference type="SUPFAM" id="SSF81321">
    <property type="entry name" value="Family A G protein-coupled receptor-like"/>
    <property type="match status" value="1"/>
</dbReference>
<evidence type="ECO:0000256" key="1">
    <source>
        <dbReference type="ARBA" id="ARBA00004651"/>
    </source>
</evidence>
<evidence type="ECO:0000256" key="8">
    <source>
        <dbReference type="ARBA" id="ARBA00023170"/>
    </source>
</evidence>
<evidence type="ECO:0000256" key="9">
    <source>
        <dbReference type="ARBA" id="ARBA00023180"/>
    </source>
</evidence>
<dbReference type="PANTHER" id="PTHR11866:SF16">
    <property type="entry name" value="PROSTAGLANDIN E2 RECEPTOR EP4 SUBTYPE-LIKE PROTEIN"/>
    <property type="match status" value="1"/>
</dbReference>
<feature type="transmembrane region" description="Helical" evidence="13">
    <location>
        <begin position="41"/>
        <end position="61"/>
    </location>
</feature>
<name>A0A6J8DU03_MYTCO</name>
<dbReference type="PROSITE" id="PS00237">
    <property type="entry name" value="G_PROTEIN_RECEP_F1_1"/>
    <property type="match status" value="1"/>
</dbReference>
<dbReference type="OrthoDB" id="6067961at2759"/>
<proteinExistence type="inferred from homology"/>
<dbReference type="GO" id="GO:0005886">
    <property type="term" value="C:plasma membrane"/>
    <property type="evidence" value="ECO:0007669"/>
    <property type="project" value="UniProtKB-SubCell"/>
</dbReference>
<keyword evidence="4 12" id="KW-0812">Transmembrane</keyword>
<keyword evidence="7 13" id="KW-0472">Membrane</keyword>
<evidence type="ECO:0000256" key="7">
    <source>
        <dbReference type="ARBA" id="ARBA00023136"/>
    </source>
</evidence>
<evidence type="ECO:0000256" key="6">
    <source>
        <dbReference type="ARBA" id="ARBA00023040"/>
    </source>
</evidence>
<dbReference type="Proteomes" id="UP000507470">
    <property type="component" value="Unassembled WGS sequence"/>
</dbReference>
<keyword evidence="10 12" id="KW-0807">Transducer</keyword>
<dbReference type="CDD" id="cd14981">
    <property type="entry name" value="7tmA_Prostanoid_R"/>
    <property type="match status" value="1"/>
</dbReference>
<dbReference type="InterPro" id="IPR001105">
    <property type="entry name" value="Thbox_rcpt"/>
</dbReference>
<dbReference type="PRINTS" id="PR00237">
    <property type="entry name" value="GPCRRHODOPSN"/>
</dbReference>
<evidence type="ECO:0000256" key="5">
    <source>
        <dbReference type="ARBA" id="ARBA00022989"/>
    </source>
</evidence>
<dbReference type="AlphaFoldDB" id="A0A6J8DU03"/>
<dbReference type="Gene3D" id="1.20.1070.10">
    <property type="entry name" value="Rhodopsin 7-helix transmembrane proteins"/>
    <property type="match status" value="1"/>
</dbReference>
<gene>
    <name evidence="15" type="ORF">MCOR_44442</name>
</gene>
<keyword evidence="9" id="KW-0325">Glycoprotein</keyword>
<dbReference type="InterPro" id="IPR017452">
    <property type="entry name" value="GPCR_Rhodpsn_7TM"/>
</dbReference>
<organism evidence="15 16">
    <name type="scientific">Mytilus coruscus</name>
    <name type="common">Sea mussel</name>
    <dbReference type="NCBI Taxonomy" id="42192"/>
    <lineage>
        <taxon>Eukaryota</taxon>
        <taxon>Metazoa</taxon>
        <taxon>Spiralia</taxon>
        <taxon>Lophotrochozoa</taxon>
        <taxon>Mollusca</taxon>
        <taxon>Bivalvia</taxon>
        <taxon>Autobranchia</taxon>
        <taxon>Pteriomorphia</taxon>
        <taxon>Mytilida</taxon>
        <taxon>Mytiloidea</taxon>
        <taxon>Mytilidae</taxon>
        <taxon>Mytilinae</taxon>
        <taxon>Mytilus</taxon>
    </lineage>
</organism>
<evidence type="ECO:0000256" key="3">
    <source>
        <dbReference type="ARBA" id="ARBA00022475"/>
    </source>
</evidence>
<evidence type="ECO:0000313" key="16">
    <source>
        <dbReference type="Proteomes" id="UP000507470"/>
    </source>
</evidence>
<dbReference type="PRINTS" id="PR01788">
    <property type="entry name" value="PROSTANOIDR"/>
</dbReference>
<feature type="domain" description="G-protein coupled receptors family 1 profile" evidence="14">
    <location>
        <begin position="53"/>
        <end position="309"/>
    </location>
</feature>
<dbReference type="InterPro" id="IPR008365">
    <property type="entry name" value="Prostanoid_rcpt"/>
</dbReference>
<protein>
    <recommendedName>
        <fullName evidence="2">Thromboxane A2 receptor</fullName>
    </recommendedName>
    <alternativeName>
        <fullName evidence="11">Prostanoid TP receptor</fullName>
    </alternativeName>
</protein>